<sequence>MRCVYWMGSLLALFSAAGQTRAADVAVSGEATWASRYVFRGEAWGGAQLQPAVNLAKGAWSGGVWASQSLARADAPEVDAYGSYGASWGATARMEAGATLYHRAAADGAAGWQTTAEPYVAASFTTGSGVTPGATLFYNAMRDAWTGQAQAAYALPLARWGATIDGAATAGRTWAAESNGGAHSFGSVGLTLRYQVMRCQISVGGQLAVAERRGAWHSAGVASLGVRYEF</sequence>
<dbReference type="KEGG" id="ole:K0B96_01535"/>
<feature type="signal peptide" evidence="1">
    <location>
        <begin position="1"/>
        <end position="22"/>
    </location>
</feature>
<organism evidence="2 3">
    <name type="scientific">Horticoccus luteus</name>
    <dbReference type="NCBI Taxonomy" id="2862869"/>
    <lineage>
        <taxon>Bacteria</taxon>
        <taxon>Pseudomonadati</taxon>
        <taxon>Verrucomicrobiota</taxon>
        <taxon>Opitutia</taxon>
        <taxon>Opitutales</taxon>
        <taxon>Opitutaceae</taxon>
        <taxon>Horticoccus</taxon>
    </lineage>
</organism>
<dbReference type="RefSeq" id="WP_220163052.1">
    <property type="nucleotide sequence ID" value="NZ_CP080507.1"/>
</dbReference>
<evidence type="ECO:0008006" key="4">
    <source>
        <dbReference type="Google" id="ProtNLM"/>
    </source>
</evidence>
<proteinExistence type="predicted"/>
<keyword evidence="3" id="KW-1185">Reference proteome</keyword>
<dbReference type="AlphaFoldDB" id="A0A8F9XK45"/>
<accession>A0A8F9XK45</accession>
<evidence type="ECO:0000313" key="3">
    <source>
        <dbReference type="Proteomes" id="UP000825051"/>
    </source>
</evidence>
<name>A0A8F9XK45_9BACT</name>
<dbReference type="EMBL" id="CP080507">
    <property type="protein sequence ID" value="QYM79328.1"/>
    <property type="molecule type" value="Genomic_DNA"/>
</dbReference>
<feature type="chain" id="PRO_5034693968" description="Outer membrane protein with beta-barrel domain" evidence="1">
    <location>
        <begin position="23"/>
        <end position="230"/>
    </location>
</feature>
<reference evidence="2" key="1">
    <citation type="submission" date="2021-08" db="EMBL/GenBank/DDBJ databases">
        <title>Genome of a novel bacterium of the phylum Verrucomicrobia, Oleiharenicola sp. KSB-15.</title>
        <authorList>
            <person name="Chung J.-H."/>
            <person name="Ahn J.-H."/>
            <person name="Yoon Y."/>
            <person name="Kim D.-Y."/>
            <person name="An S.-H."/>
            <person name="Park I."/>
            <person name="Yeon J."/>
        </authorList>
    </citation>
    <scope>NUCLEOTIDE SEQUENCE</scope>
    <source>
        <strain evidence="2">KSB-15</strain>
    </source>
</reference>
<protein>
    <recommendedName>
        <fullName evidence="4">Outer membrane protein with beta-barrel domain</fullName>
    </recommendedName>
</protein>
<keyword evidence="1" id="KW-0732">Signal</keyword>
<dbReference type="Proteomes" id="UP000825051">
    <property type="component" value="Chromosome"/>
</dbReference>
<gene>
    <name evidence="2" type="ORF">K0B96_01535</name>
</gene>
<evidence type="ECO:0000256" key="1">
    <source>
        <dbReference type="SAM" id="SignalP"/>
    </source>
</evidence>
<evidence type="ECO:0000313" key="2">
    <source>
        <dbReference type="EMBL" id="QYM79328.1"/>
    </source>
</evidence>